<keyword evidence="2" id="KW-0813">Transport</keyword>
<dbReference type="SUPFAM" id="SSF47616">
    <property type="entry name" value="GST C-terminal domain-like"/>
    <property type="match status" value="1"/>
</dbReference>
<evidence type="ECO:0000256" key="7">
    <source>
        <dbReference type="SAM" id="MobiDB-lite"/>
    </source>
</evidence>
<evidence type="ECO:0000256" key="5">
    <source>
        <dbReference type="ARBA" id="ARBA00023128"/>
    </source>
</evidence>
<reference evidence="9" key="1">
    <citation type="submission" date="2020-10" db="EMBL/GenBank/DDBJ databases">
        <title>Unveiling of a novel bifunctional photoreceptor, Dualchrome1, isolated from a cosmopolitan green alga.</title>
        <authorList>
            <person name="Suzuki S."/>
            <person name="Kawachi M."/>
        </authorList>
    </citation>
    <scope>NUCLEOTIDE SEQUENCE</scope>
    <source>
        <strain evidence="9">NIES 2893</strain>
    </source>
</reference>
<feature type="compositionally biased region" description="Pro residues" evidence="7">
    <location>
        <begin position="267"/>
        <end position="280"/>
    </location>
</feature>
<keyword evidence="10" id="KW-1185">Reference proteome</keyword>
<feature type="region of interest" description="Disordered" evidence="7">
    <location>
        <begin position="332"/>
        <end position="369"/>
    </location>
</feature>
<gene>
    <name evidence="9" type="ORF">PPROV_000334800</name>
</gene>
<name>A0A830HBY9_9CHLO</name>
<evidence type="ECO:0000259" key="8">
    <source>
        <dbReference type="Pfam" id="PF10568"/>
    </source>
</evidence>
<keyword evidence="4" id="KW-0653">Protein transport</keyword>
<protein>
    <recommendedName>
        <fullName evidence="8">Mitochondrial outer membrane transport complex Sam37/metaxin N-terminal domain-containing protein</fullName>
    </recommendedName>
</protein>
<dbReference type="Pfam" id="PF10568">
    <property type="entry name" value="Tom37"/>
    <property type="match status" value="1"/>
</dbReference>
<proteinExistence type="predicted"/>
<dbReference type="CDD" id="cd03054">
    <property type="entry name" value="GST_N_Metaxin"/>
    <property type="match status" value="1"/>
</dbReference>
<keyword evidence="5" id="KW-0496">Mitochondrion</keyword>
<dbReference type="GO" id="GO:0001401">
    <property type="term" value="C:SAM complex"/>
    <property type="evidence" value="ECO:0007669"/>
    <property type="project" value="InterPro"/>
</dbReference>
<evidence type="ECO:0000256" key="1">
    <source>
        <dbReference type="ARBA" id="ARBA00004294"/>
    </source>
</evidence>
<evidence type="ECO:0000313" key="9">
    <source>
        <dbReference type="EMBL" id="GHP04594.1"/>
    </source>
</evidence>
<dbReference type="OrthoDB" id="5835136at2759"/>
<feature type="compositionally biased region" description="Acidic residues" evidence="7">
    <location>
        <begin position="353"/>
        <end position="369"/>
    </location>
</feature>
<dbReference type="PANTHER" id="PTHR12289">
    <property type="entry name" value="METAXIN RELATED"/>
    <property type="match status" value="1"/>
</dbReference>
<evidence type="ECO:0000313" key="10">
    <source>
        <dbReference type="Proteomes" id="UP000660262"/>
    </source>
</evidence>
<dbReference type="Proteomes" id="UP000660262">
    <property type="component" value="Unassembled WGS sequence"/>
</dbReference>
<evidence type="ECO:0000256" key="4">
    <source>
        <dbReference type="ARBA" id="ARBA00022927"/>
    </source>
</evidence>
<organism evidence="9 10">
    <name type="scientific">Pycnococcus provasolii</name>
    <dbReference type="NCBI Taxonomy" id="41880"/>
    <lineage>
        <taxon>Eukaryota</taxon>
        <taxon>Viridiplantae</taxon>
        <taxon>Chlorophyta</taxon>
        <taxon>Pseudoscourfieldiophyceae</taxon>
        <taxon>Pseudoscourfieldiales</taxon>
        <taxon>Pycnococcaceae</taxon>
        <taxon>Pycnococcus</taxon>
    </lineage>
</organism>
<dbReference type="InterPro" id="IPR019564">
    <property type="entry name" value="Sam37/metaxin_N"/>
</dbReference>
<dbReference type="InterPro" id="IPR050931">
    <property type="entry name" value="Mito_Protein_Transport_Metaxin"/>
</dbReference>
<dbReference type="EMBL" id="BNJQ01000008">
    <property type="protein sequence ID" value="GHP04594.1"/>
    <property type="molecule type" value="Genomic_DNA"/>
</dbReference>
<comment type="caution">
    <text evidence="9">The sequence shown here is derived from an EMBL/GenBank/DDBJ whole genome shotgun (WGS) entry which is preliminary data.</text>
</comment>
<evidence type="ECO:0000256" key="6">
    <source>
        <dbReference type="ARBA" id="ARBA00023136"/>
    </source>
</evidence>
<dbReference type="GO" id="GO:0006626">
    <property type="term" value="P:protein targeting to mitochondrion"/>
    <property type="evidence" value="ECO:0007669"/>
    <property type="project" value="TreeGrafter"/>
</dbReference>
<feature type="region of interest" description="Disordered" evidence="7">
    <location>
        <begin position="264"/>
        <end position="302"/>
    </location>
</feature>
<dbReference type="GO" id="GO:0015031">
    <property type="term" value="P:protein transport"/>
    <property type="evidence" value="ECO:0007669"/>
    <property type="project" value="UniProtKB-KW"/>
</dbReference>
<evidence type="ECO:0000256" key="2">
    <source>
        <dbReference type="ARBA" id="ARBA00022448"/>
    </source>
</evidence>
<keyword evidence="3" id="KW-1000">Mitochondrion outer membrane</keyword>
<dbReference type="AlphaFoldDB" id="A0A830HBY9"/>
<accession>A0A830HBY9</accession>
<feature type="domain" description="Mitochondrial outer membrane transport complex Sam37/metaxin N-terminal" evidence="8">
    <location>
        <begin position="26"/>
        <end position="163"/>
    </location>
</feature>
<dbReference type="PANTHER" id="PTHR12289:SF41">
    <property type="entry name" value="FAILED AXON CONNECTIONS-RELATED"/>
    <property type="match status" value="1"/>
</dbReference>
<keyword evidence="6" id="KW-0472">Membrane</keyword>
<dbReference type="InterPro" id="IPR036282">
    <property type="entry name" value="Glutathione-S-Trfase_C_sf"/>
</dbReference>
<evidence type="ECO:0000256" key="3">
    <source>
        <dbReference type="ARBA" id="ARBA00022787"/>
    </source>
</evidence>
<sequence>MSASSSSSALYVWPPAFTLPSLCPSSLYVLAYLRLAGIQHTPIPTSEPSRSPSSQLPCFDASPDASASSHVGDDAVAAARGCVDACVARGADLDAKATSAVSTTGRARFTADATAYLAMAEATLAPASQAALWIDPKTWTAVRDVLAPGMPVPLNWAVAYRMRRATQLAMPCRLEDVYASAVRGYDVLDRLLKAHPPGASSRFLLGGTQPTRLDAFAMAHVLFHLCAAPCAATPLREALDARPDLTRWATRLAADVFVKEGEAPFCTPMPLPPPPTPPPRQSESRGTSGGGGGSGKSASDEERAYRRGNILAVVSALGAMTLYALSSIEWVEDEDDEELSRSPMSGEGTSAEAEAEAEEAEADEEEAGE</sequence>
<comment type="subcellular location">
    <subcellularLocation>
        <location evidence="1">Mitochondrion outer membrane</location>
    </subcellularLocation>
</comment>